<feature type="compositionally biased region" description="Polar residues" evidence="1">
    <location>
        <begin position="171"/>
        <end position="184"/>
    </location>
</feature>
<name>A0A803V534_FICAL</name>
<dbReference type="Ensembl" id="ENSFALT00000034721.1">
    <property type="protein sequence ID" value="ENSFALP00000017840.1"/>
    <property type="gene ID" value="ENSFALG00000026399.1"/>
</dbReference>
<reference evidence="2" key="2">
    <citation type="submission" date="2025-08" db="UniProtKB">
        <authorList>
            <consortium name="Ensembl"/>
        </authorList>
    </citation>
    <scope>IDENTIFICATION</scope>
</reference>
<sequence>CWHSTLVHAFPWPEPSPKDENSTFHLSLPRTLTEDNLQLFLIKVKCESTVQVLKSVPCILPWARDDKCSDGQVFIPATPSGGFDLAAGSPCQEFQRSVWKSRVWSLGPQGAKMMLDAALKSRPAHSLLMFALLNFCGMCLFLPHHQGALISLLGHHAKNFRGVSGKAGSGLWSQPSNKRSQTHAWLSRELK</sequence>
<accession>A0A803V534</accession>
<evidence type="ECO:0000256" key="1">
    <source>
        <dbReference type="SAM" id="MobiDB-lite"/>
    </source>
</evidence>
<evidence type="ECO:0000313" key="3">
    <source>
        <dbReference type="Proteomes" id="UP000016665"/>
    </source>
</evidence>
<dbReference type="Proteomes" id="UP000016665">
    <property type="component" value="Chromosome 3"/>
</dbReference>
<keyword evidence="3" id="KW-1185">Reference proteome</keyword>
<dbReference type="AlphaFoldDB" id="A0A803V534"/>
<evidence type="ECO:0000313" key="2">
    <source>
        <dbReference type="Ensembl" id="ENSFALP00000017840.1"/>
    </source>
</evidence>
<organism evidence="2 3">
    <name type="scientific">Ficedula albicollis</name>
    <name type="common">Collared flycatcher</name>
    <name type="synonym">Muscicapa albicollis</name>
    <dbReference type="NCBI Taxonomy" id="59894"/>
    <lineage>
        <taxon>Eukaryota</taxon>
        <taxon>Metazoa</taxon>
        <taxon>Chordata</taxon>
        <taxon>Craniata</taxon>
        <taxon>Vertebrata</taxon>
        <taxon>Euteleostomi</taxon>
        <taxon>Archelosauria</taxon>
        <taxon>Archosauria</taxon>
        <taxon>Dinosauria</taxon>
        <taxon>Saurischia</taxon>
        <taxon>Theropoda</taxon>
        <taxon>Coelurosauria</taxon>
        <taxon>Aves</taxon>
        <taxon>Neognathae</taxon>
        <taxon>Neoaves</taxon>
        <taxon>Telluraves</taxon>
        <taxon>Australaves</taxon>
        <taxon>Passeriformes</taxon>
        <taxon>Muscicapidae</taxon>
        <taxon>Ficedula</taxon>
    </lineage>
</organism>
<proteinExistence type="predicted"/>
<reference evidence="2" key="3">
    <citation type="submission" date="2025-09" db="UniProtKB">
        <authorList>
            <consortium name="Ensembl"/>
        </authorList>
    </citation>
    <scope>IDENTIFICATION</scope>
</reference>
<reference evidence="2 3" key="1">
    <citation type="journal article" date="2012" name="Nature">
        <title>The genomic landscape of species divergence in Ficedula flycatchers.</title>
        <authorList>
            <person name="Ellegren H."/>
            <person name="Smeds L."/>
            <person name="Burri R."/>
            <person name="Olason P.I."/>
            <person name="Backstrom N."/>
            <person name="Kawakami T."/>
            <person name="Kunstner A."/>
            <person name="Makinen H."/>
            <person name="Nadachowska-Brzyska K."/>
            <person name="Qvarnstrom A."/>
            <person name="Uebbing S."/>
            <person name="Wolf J.B."/>
        </authorList>
    </citation>
    <scope>NUCLEOTIDE SEQUENCE [LARGE SCALE GENOMIC DNA]</scope>
</reference>
<feature type="region of interest" description="Disordered" evidence="1">
    <location>
        <begin position="167"/>
        <end position="191"/>
    </location>
</feature>
<protein>
    <submittedName>
        <fullName evidence="2">Uncharacterized protein</fullName>
    </submittedName>
</protein>